<comment type="caution">
    <text evidence="1">The sequence shown here is derived from an EMBL/GenBank/DDBJ whole genome shotgun (WGS) entry which is preliminary data.</text>
</comment>
<sequence length="370" mass="39034">MSVPDTEADTAAGTEALDPVAAQRAIEYAYEQGWSDGLPLVPATQDLVDRFLAAGGRPAEQVLSHLQQVDRAVTVQLLAINAAMAGCRPEYFPVVLAAWEALAAERTTAGGGWQSTSGPAPLIIVNGPIRAELGFNSTGGVFGPGFRANATVARAIGLTVRNAYGIRPHELEQATQGLPGRWSICLAENEEESPWAPLAEDLGVAGNAVTSTLLRTCEFVDNRHTADPEQLLADFADTIGRSGPWIFRNAMAGVILCPEHANLLARSGYSRADVAAWLAEHSGRTTGQLAAVGKDRAEDGVRFPGDNAEPEHFQRTIADPASMIVAVAGSRNAGISMVVRYFADWSGRPVPVSGASQNPTKGLHHDPATA</sequence>
<proteinExistence type="predicted"/>
<dbReference type="EMBL" id="JBDXMX010000002">
    <property type="protein sequence ID" value="MEO9247378.1"/>
    <property type="molecule type" value="Genomic_DNA"/>
</dbReference>
<evidence type="ECO:0000313" key="1">
    <source>
        <dbReference type="EMBL" id="MEO9247378.1"/>
    </source>
</evidence>
<evidence type="ECO:0000313" key="2">
    <source>
        <dbReference type="Proteomes" id="UP001484097"/>
    </source>
</evidence>
<keyword evidence="2" id="KW-1185">Reference proteome</keyword>
<organism evidence="1 2">
    <name type="scientific">Citricoccus nitrophenolicus</name>
    <dbReference type="NCBI Taxonomy" id="863575"/>
    <lineage>
        <taxon>Bacteria</taxon>
        <taxon>Bacillati</taxon>
        <taxon>Actinomycetota</taxon>
        <taxon>Actinomycetes</taxon>
        <taxon>Micrococcales</taxon>
        <taxon>Micrococcaceae</taxon>
        <taxon>Citricoccus</taxon>
    </lineage>
</organism>
<gene>
    <name evidence="1" type="ORF">ABDK96_06770</name>
</gene>
<accession>A0ABV0IGW0</accession>
<dbReference type="Proteomes" id="UP001484097">
    <property type="component" value="Unassembled WGS sequence"/>
</dbReference>
<reference evidence="1 2" key="1">
    <citation type="submission" date="2024-05" db="EMBL/GenBank/DDBJ databases">
        <authorList>
            <person name="Yi C."/>
        </authorList>
    </citation>
    <scope>NUCLEOTIDE SEQUENCE [LARGE SCALE GENOMIC DNA]</scope>
    <source>
        <strain evidence="1 2">XS13</strain>
    </source>
</reference>
<dbReference type="RefSeq" id="WP_309815581.1">
    <property type="nucleotide sequence ID" value="NZ_JBDXMX010000002.1"/>
</dbReference>
<protein>
    <submittedName>
        <fullName evidence="1">Uncharacterized protein</fullName>
    </submittedName>
</protein>
<name>A0ABV0IGW0_9MICC</name>